<gene>
    <name evidence="1" type="ORF">NUW58_g10030</name>
</gene>
<evidence type="ECO:0000313" key="2">
    <source>
        <dbReference type="Proteomes" id="UP001143856"/>
    </source>
</evidence>
<organism evidence="1 2">
    <name type="scientific">Xylaria curta</name>
    <dbReference type="NCBI Taxonomy" id="42375"/>
    <lineage>
        <taxon>Eukaryota</taxon>
        <taxon>Fungi</taxon>
        <taxon>Dikarya</taxon>
        <taxon>Ascomycota</taxon>
        <taxon>Pezizomycotina</taxon>
        <taxon>Sordariomycetes</taxon>
        <taxon>Xylariomycetidae</taxon>
        <taxon>Xylariales</taxon>
        <taxon>Xylariaceae</taxon>
        <taxon>Xylaria</taxon>
    </lineage>
</organism>
<accession>A0ACC1MRH9</accession>
<comment type="caution">
    <text evidence="1">The sequence shown here is derived from an EMBL/GenBank/DDBJ whole genome shotgun (WGS) entry which is preliminary data.</text>
</comment>
<sequence>MPRSLLRSSLLHLLALSGTLFAPPSWGSPLPRQSDSWPYGPFVVSGPEMKNSRGDSIVYAGANWPGHGEVTLLIHAAAIAVNPYVTVLTLHIAVIPDGLQYQSIEFVVSKIKSLGMNSIRLTYAIQMVDQIYANGGKDTTVQQSFTSALGSTNGPKVYAQFLAKNPSFNSSTTRLDVFDAVAAECAKQQIHVHLDNHMSRAAWCCSTTDGNSWFNDNDYNVSNWLRGLSYMASHAKSWIALTSMSLRNELRAPDNNPTLKSQSYNWRDDYARKLPETFINYTQKIGK</sequence>
<proteinExistence type="predicted"/>
<dbReference type="Proteomes" id="UP001143856">
    <property type="component" value="Unassembled WGS sequence"/>
</dbReference>
<evidence type="ECO:0000313" key="1">
    <source>
        <dbReference type="EMBL" id="KAJ2969257.1"/>
    </source>
</evidence>
<name>A0ACC1MRH9_9PEZI</name>
<dbReference type="EMBL" id="JAPDGR010004063">
    <property type="protein sequence ID" value="KAJ2969257.1"/>
    <property type="molecule type" value="Genomic_DNA"/>
</dbReference>
<keyword evidence="2" id="KW-1185">Reference proteome</keyword>
<protein>
    <submittedName>
        <fullName evidence="1">Uncharacterized protein</fullName>
    </submittedName>
</protein>
<reference evidence="1" key="1">
    <citation type="submission" date="2022-10" db="EMBL/GenBank/DDBJ databases">
        <title>Genome Sequence of Xylaria curta.</title>
        <authorList>
            <person name="Buettner E."/>
        </authorList>
    </citation>
    <scope>NUCLEOTIDE SEQUENCE</scope>
    <source>
        <strain evidence="1">Babe10</strain>
    </source>
</reference>